<evidence type="ECO:0000313" key="2">
    <source>
        <dbReference type="EMBL" id="CAG8676848.1"/>
    </source>
</evidence>
<feature type="compositionally biased region" description="Polar residues" evidence="1">
    <location>
        <begin position="79"/>
        <end position="89"/>
    </location>
</feature>
<name>A0A9N9EJR0_9GLOM</name>
<evidence type="ECO:0000256" key="1">
    <source>
        <dbReference type="SAM" id="MobiDB-lite"/>
    </source>
</evidence>
<proteinExistence type="predicted"/>
<sequence>MELPCAHYIQHLEENQSLTLDDIHMYWWIQGHLSDLQERYQEWPEFQQSAIRTTLNSMINTPAMVLQNPKVVSTKGRPSGTTNHQGTNSTRRDPSGF</sequence>
<dbReference type="OrthoDB" id="2436819at2759"/>
<keyword evidence="3" id="KW-1185">Reference proteome</keyword>
<protein>
    <submittedName>
        <fullName evidence="2">11903_t:CDS:1</fullName>
    </submittedName>
</protein>
<feature type="non-terminal residue" evidence="2">
    <location>
        <position position="97"/>
    </location>
</feature>
<reference evidence="2" key="1">
    <citation type="submission" date="2021-06" db="EMBL/GenBank/DDBJ databases">
        <authorList>
            <person name="Kallberg Y."/>
            <person name="Tangrot J."/>
            <person name="Rosling A."/>
        </authorList>
    </citation>
    <scope>NUCLEOTIDE SEQUENCE</scope>
    <source>
        <strain evidence="2">MT106</strain>
    </source>
</reference>
<evidence type="ECO:0000313" key="3">
    <source>
        <dbReference type="Proteomes" id="UP000789831"/>
    </source>
</evidence>
<comment type="caution">
    <text evidence="2">The sequence shown here is derived from an EMBL/GenBank/DDBJ whole genome shotgun (WGS) entry which is preliminary data.</text>
</comment>
<accession>A0A9N9EJR0</accession>
<dbReference type="AlphaFoldDB" id="A0A9N9EJR0"/>
<feature type="non-terminal residue" evidence="2">
    <location>
        <position position="1"/>
    </location>
</feature>
<dbReference type="EMBL" id="CAJVPL010009120">
    <property type="protein sequence ID" value="CAG8676848.1"/>
    <property type="molecule type" value="Genomic_DNA"/>
</dbReference>
<gene>
    <name evidence="2" type="ORF">AGERDE_LOCUS12498</name>
</gene>
<organism evidence="2 3">
    <name type="scientific">Ambispora gerdemannii</name>
    <dbReference type="NCBI Taxonomy" id="144530"/>
    <lineage>
        <taxon>Eukaryota</taxon>
        <taxon>Fungi</taxon>
        <taxon>Fungi incertae sedis</taxon>
        <taxon>Mucoromycota</taxon>
        <taxon>Glomeromycotina</taxon>
        <taxon>Glomeromycetes</taxon>
        <taxon>Archaeosporales</taxon>
        <taxon>Ambisporaceae</taxon>
        <taxon>Ambispora</taxon>
    </lineage>
</organism>
<dbReference type="Proteomes" id="UP000789831">
    <property type="component" value="Unassembled WGS sequence"/>
</dbReference>
<feature type="region of interest" description="Disordered" evidence="1">
    <location>
        <begin position="69"/>
        <end position="97"/>
    </location>
</feature>